<keyword evidence="3" id="KW-1185">Reference proteome</keyword>
<organism evidence="2 3">
    <name type="scientific">Clonorchis sinensis</name>
    <name type="common">Chinese liver fluke</name>
    <dbReference type="NCBI Taxonomy" id="79923"/>
    <lineage>
        <taxon>Eukaryota</taxon>
        <taxon>Metazoa</taxon>
        <taxon>Spiralia</taxon>
        <taxon>Lophotrochozoa</taxon>
        <taxon>Platyhelminthes</taxon>
        <taxon>Trematoda</taxon>
        <taxon>Digenea</taxon>
        <taxon>Opisthorchiida</taxon>
        <taxon>Opisthorchiata</taxon>
        <taxon>Opisthorchiidae</taxon>
        <taxon>Clonorchis</taxon>
    </lineage>
</organism>
<proteinExistence type="predicted"/>
<keyword evidence="1" id="KW-0732">Signal</keyword>
<evidence type="ECO:0000256" key="1">
    <source>
        <dbReference type="SAM" id="SignalP"/>
    </source>
</evidence>
<protein>
    <submittedName>
        <fullName evidence="2">Uncharacterized protein</fullName>
    </submittedName>
</protein>
<comment type="caution">
    <text evidence="2">The sequence shown here is derived from an EMBL/GenBank/DDBJ whole genome shotgun (WGS) entry which is preliminary data.</text>
</comment>
<sequence>MRFLSILIIITVGLYTSGQPWVEDSDDCKRPQMQVCRRLLGELVKFYKETKCNAIKATREFFERDRLGQKIMEVREILMKRLDYYAEQYSKGTF</sequence>
<reference evidence="2 3" key="1">
    <citation type="journal article" date="2018" name="Biotechnol. Adv.">
        <title>Improved genomic resources and new bioinformatic workflow for the carcinogenic parasite Clonorchis sinensis: Biotechnological implications.</title>
        <authorList>
            <person name="Wang D."/>
            <person name="Korhonen P.K."/>
            <person name="Gasser R.B."/>
            <person name="Young N.D."/>
        </authorList>
    </citation>
    <scope>NUCLEOTIDE SEQUENCE [LARGE SCALE GENOMIC DNA]</scope>
    <source>
        <strain evidence="2">Cs-k2</strain>
    </source>
</reference>
<accession>A0A8T1M0V8</accession>
<evidence type="ECO:0000313" key="3">
    <source>
        <dbReference type="Proteomes" id="UP000286415"/>
    </source>
</evidence>
<evidence type="ECO:0000313" key="2">
    <source>
        <dbReference type="EMBL" id="KAG5442391.1"/>
    </source>
</evidence>
<dbReference type="EMBL" id="NIRI02000076">
    <property type="protein sequence ID" value="KAG5442391.1"/>
    <property type="molecule type" value="Genomic_DNA"/>
</dbReference>
<name>A0A8T1M0V8_CLOSI</name>
<feature type="chain" id="PRO_5035764698" evidence="1">
    <location>
        <begin position="19"/>
        <end position="94"/>
    </location>
</feature>
<dbReference type="Proteomes" id="UP000286415">
    <property type="component" value="Unassembled WGS sequence"/>
</dbReference>
<gene>
    <name evidence="2" type="ORF">CSKR_200259</name>
</gene>
<dbReference type="AlphaFoldDB" id="A0A8T1M0V8"/>
<feature type="signal peptide" evidence="1">
    <location>
        <begin position="1"/>
        <end position="18"/>
    </location>
</feature>
<reference evidence="2 3" key="2">
    <citation type="journal article" date="2021" name="Genomics">
        <title>High-quality reference genome for Clonorchis sinensis.</title>
        <authorList>
            <person name="Young N.D."/>
            <person name="Stroehlein A.J."/>
            <person name="Kinkar L."/>
            <person name="Wang T."/>
            <person name="Sohn W.M."/>
            <person name="Chang B.C.H."/>
            <person name="Kaur P."/>
            <person name="Weisz D."/>
            <person name="Dudchenko O."/>
            <person name="Aiden E.L."/>
            <person name="Korhonen P.K."/>
            <person name="Gasser R.B."/>
        </authorList>
    </citation>
    <scope>NUCLEOTIDE SEQUENCE [LARGE SCALE GENOMIC DNA]</scope>
    <source>
        <strain evidence="2">Cs-k2</strain>
    </source>
</reference>